<name>A0A6G1D227_9ORYZ</name>
<evidence type="ECO:0000313" key="2">
    <source>
        <dbReference type="EMBL" id="KAF0906450.1"/>
    </source>
</evidence>
<dbReference type="AlphaFoldDB" id="A0A6G1D227"/>
<feature type="compositionally biased region" description="Polar residues" evidence="1">
    <location>
        <begin position="1"/>
        <end position="16"/>
    </location>
</feature>
<dbReference type="EMBL" id="SPHZ02000007">
    <property type="protein sequence ID" value="KAF0906450.1"/>
    <property type="molecule type" value="Genomic_DNA"/>
</dbReference>
<dbReference type="Proteomes" id="UP000479710">
    <property type="component" value="Unassembled WGS sequence"/>
</dbReference>
<gene>
    <name evidence="2" type="ORF">E2562_011445</name>
</gene>
<evidence type="ECO:0000313" key="3">
    <source>
        <dbReference type="Proteomes" id="UP000479710"/>
    </source>
</evidence>
<evidence type="ECO:0000256" key="1">
    <source>
        <dbReference type="SAM" id="MobiDB-lite"/>
    </source>
</evidence>
<keyword evidence="3" id="KW-1185">Reference proteome</keyword>
<accession>A0A6G1D227</accession>
<organism evidence="2 3">
    <name type="scientific">Oryza meyeriana var. granulata</name>
    <dbReference type="NCBI Taxonomy" id="110450"/>
    <lineage>
        <taxon>Eukaryota</taxon>
        <taxon>Viridiplantae</taxon>
        <taxon>Streptophyta</taxon>
        <taxon>Embryophyta</taxon>
        <taxon>Tracheophyta</taxon>
        <taxon>Spermatophyta</taxon>
        <taxon>Magnoliopsida</taxon>
        <taxon>Liliopsida</taxon>
        <taxon>Poales</taxon>
        <taxon>Poaceae</taxon>
        <taxon>BOP clade</taxon>
        <taxon>Oryzoideae</taxon>
        <taxon>Oryzeae</taxon>
        <taxon>Oryzinae</taxon>
        <taxon>Oryza</taxon>
        <taxon>Oryza meyeriana</taxon>
    </lineage>
</organism>
<proteinExistence type="predicted"/>
<feature type="region of interest" description="Disordered" evidence="1">
    <location>
        <begin position="1"/>
        <end position="31"/>
    </location>
</feature>
<reference evidence="2 3" key="1">
    <citation type="submission" date="2019-11" db="EMBL/GenBank/DDBJ databases">
        <title>Whole genome sequence of Oryza granulata.</title>
        <authorList>
            <person name="Li W."/>
        </authorList>
    </citation>
    <scope>NUCLEOTIDE SEQUENCE [LARGE SCALE GENOMIC DNA]</scope>
    <source>
        <strain evidence="3">cv. Menghai</strain>
        <tissue evidence="2">Leaf</tissue>
    </source>
</reference>
<sequence length="184" mass="20884">MMTELESQSPCNQLDSADNEEEGNQAGGDSKRKITSFSEWIHLKPMEKWLLLHDTDGARYGIMAINIAGMYESNNVLKGIKCLPLNGIVGVTYQRMAEYFKERSAAAKKAIGNPSMNFPECVQDVMNAKMQKAQMHNLTCMETRDRDCSPGEEARKFKVQSKQKSVVVQLRSEYTRFSRTQEKC</sequence>
<protein>
    <submittedName>
        <fullName evidence="2">Uncharacterized protein</fullName>
    </submittedName>
</protein>
<dbReference type="OrthoDB" id="622980at2759"/>
<comment type="caution">
    <text evidence="2">The sequence shown here is derived from an EMBL/GenBank/DDBJ whole genome shotgun (WGS) entry which is preliminary data.</text>
</comment>